<comment type="caution">
    <text evidence="2">The sequence shown here is derived from an EMBL/GenBank/DDBJ whole genome shotgun (WGS) entry which is preliminary data.</text>
</comment>
<dbReference type="AlphaFoldDB" id="A0A367Y2M8"/>
<proteinExistence type="predicted"/>
<feature type="transmembrane region" description="Helical" evidence="1">
    <location>
        <begin position="41"/>
        <end position="64"/>
    </location>
</feature>
<organism evidence="2 3">
    <name type="scientific">Microbacterium sorbitolivorans</name>
    <dbReference type="NCBI Taxonomy" id="1867410"/>
    <lineage>
        <taxon>Bacteria</taxon>
        <taxon>Bacillati</taxon>
        <taxon>Actinomycetota</taxon>
        <taxon>Actinomycetes</taxon>
        <taxon>Micrococcales</taxon>
        <taxon>Microbacteriaceae</taxon>
        <taxon>Microbacterium</taxon>
    </lineage>
</organism>
<protein>
    <recommendedName>
        <fullName evidence="4">F420-dependent oxidoreductase</fullName>
    </recommendedName>
</protein>
<keyword evidence="3" id="KW-1185">Reference proteome</keyword>
<dbReference type="OrthoDB" id="9809977at2"/>
<sequence>MTARTWFGITRLVMAAACAVSLVHRQLWGLSSQTIAGQNFFAYLTIQSNIAFLALAIVGGVVALRREEDPGWLTDIRTAVLSWTITAGLVFAILVWQAGLRGVPMTVPWSDVVLHFILPVLAIVGWIIGPGRHPARWRLVILVVAYPIVWGIFTLWRGSRIGWYPYYFLDLRQVSGFAEFALTCLFALAVFAGVASGLIGLSRFHTVRPREPIHHNQRKLDM</sequence>
<dbReference type="NCBIfam" id="NF038065">
    <property type="entry name" value="Pr6Pr"/>
    <property type="match status" value="1"/>
</dbReference>
<evidence type="ECO:0000313" key="3">
    <source>
        <dbReference type="Proteomes" id="UP000253508"/>
    </source>
</evidence>
<feature type="transmembrane region" description="Helical" evidence="1">
    <location>
        <begin position="176"/>
        <end position="201"/>
    </location>
</feature>
<keyword evidence="1" id="KW-0812">Transmembrane</keyword>
<dbReference type="InterPro" id="IPR049713">
    <property type="entry name" value="Pr6Pr-like"/>
</dbReference>
<reference evidence="2 3" key="1">
    <citation type="submission" date="2018-07" db="EMBL/GenBank/DDBJ databases">
        <title>Microbacterium endoborsara sp. nov., a novel actinobacterium isolated from Borszczowia aralocaspica.</title>
        <authorList>
            <person name="An D."/>
        </authorList>
    </citation>
    <scope>NUCLEOTIDE SEQUENCE [LARGE SCALE GENOMIC DNA]</scope>
    <source>
        <strain evidence="2 3">C1.15228</strain>
    </source>
</reference>
<feature type="transmembrane region" description="Helical" evidence="1">
    <location>
        <begin position="112"/>
        <end position="130"/>
    </location>
</feature>
<dbReference type="EMBL" id="QORO01000002">
    <property type="protein sequence ID" value="RCK60114.1"/>
    <property type="molecule type" value="Genomic_DNA"/>
</dbReference>
<gene>
    <name evidence="2" type="ORF">DTO57_08260</name>
</gene>
<name>A0A367Y2M8_9MICO</name>
<dbReference type="RefSeq" id="WP_114117728.1">
    <property type="nucleotide sequence ID" value="NZ_BMHU01000003.1"/>
</dbReference>
<evidence type="ECO:0000313" key="2">
    <source>
        <dbReference type="EMBL" id="RCK60114.1"/>
    </source>
</evidence>
<evidence type="ECO:0008006" key="4">
    <source>
        <dbReference type="Google" id="ProtNLM"/>
    </source>
</evidence>
<accession>A0A367Y2M8</accession>
<dbReference type="Proteomes" id="UP000253508">
    <property type="component" value="Unassembled WGS sequence"/>
</dbReference>
<feature type="transmembrane region" description="Helical" evidence="1">
    <location>
        <begin position="76"/>
        <end position="100"/>
    </location>
</feature>
<evidence type="ECO:0000256" key="1">
    <source>
        <dbReference type="SAM" id="Phobius"/>
    </source>
</evidence>
<feature type="transmembrane region" description="Helical" evidence="1">
    <location>
        <begin position="137"/>
        <end position="156"/>
    </location>
</feature>
<keyword evidence="1" id="KW-0472">Membrane</keyword>
<keyword evidence="1" id="KW-1133">Transmembrane helix</keyword>